<dbReference type="AlphaFoldDB" id="A0A0K1W385"/>
<dbReference type="KEGG" id="sll:SLITO_v1c10400"/>
<keyword evidence="1" id="KW-0812">Transmembrane</keyword>
<reference evidence="2 3" key="1">
    <citation type="journal article" date="2015" name="Genome Announc.">
        <title>Complete Genome Sequence of Spiroplasma litorale TN-1T (DSM 21781), a Bacterium Isolated from a Green-Eyed Horsefly (Tabanus nigrovittatus).</title>
        <authorList>
            <person name="Lo W.S."/>
            <person name="Lai Y.C."/>
            <person name="Lien Y.W."/>
            <person name="Wang T.H."/>
            <person name="Kuo C.H."/>
        </authorList>
    </citation>
    <scope>NUCLEOTIDE SEQUENCE [LARGE SCALE GENOMIC DNA]</scope>
    <source>
        <strain evidence="2 3">TN-1</strain>
    </source>
</reference>
<evidence type="ECO:0000313" key="2">
    <source>
        <dbReference type="EMBL" id="AKX34651.1"/>
    </source>
</evidence>
<dbReference type="EMBL" id="CP012357">
    <property type="protein sequence ID" value="AKX34651.1"/>
    <property type="molecule type" value="Genomic_DNA"/>
</dbReference>
<feature type="transmembrane region" description="Helical" evidence="1">
    <location>
        <begin position="42"/>
        <end position="70"/>
    </location>
</feature>
<keyword evidence="3" id="KW-1185">Reference proteome</keyword>
<sequence length="463" mass="55553">MKNKYFKQIKFAFFSQVYFELNKKSDFIIIYKYWWKNIIVQVYVYFDVYFIICTIGSGITNASMATTYILNTFKNIKSIIELDIIDEKICNFNSKEKFYYSINFSYINVDYSKFYNTDYNQIFEEKKFFKSNDFKNIINYFNNYKKINIISSDTFSIKQKNNSKILDLICSSISQISHKYNVNFISFKNSGNCFPINLINSKKFIDYVYCIDNFKLMFFKVFIYFGSNIKWNVNLLTKDNLEFINEIYYFDKDFINFIKKNKCTKIENLSNNEILVNFAKKKNLSILLDVKYDSKKYVENDFYNFIVNKIYTQDNWKNSIKVNSISLLPTKIKLSLENETLTRHINILFKIIINNSKKNIDNIQSFFLKYEINTSFVLKNLLNNELIDNPKLCRSFYILNILDKLNSKLKYEKISFKNLKIYFYFNNNGIFDIICAIINIKNGRLYIKLGKKIMDINFKIKYI</sequence>
<dbReference type="RefSeq" id="WP_075058728.1">
    <property type="nucleotide sequence ID" value="NZ_CP012357.1"/>
</dbReference>
<evidence type="ECO:0000313" key="3">
    <source>
        <dbReference type="Proteomes" id="UP000067476"/>
    </source>
</evidence>
<dbReference type="Proteomes" id="UP000067476">
    <property type="component" value="Chromosome"/>
</dbReference>
<dbReference type="STRING" id="216942.SLITO_v1c10400"/>
<organism evidence="2 3">
    <name type="scientific">Spiroplasma litorale</name>
    <dbReference type="NCBI Taxonomy" id="216942"/>
    <lineage>
        <taxon>Bacteria</taxon>
        <taxon>Bacillati</taxon>
        <taxon>Mycoplasmatota</taxon>
        <taxon>Mollicutes</taxon>
        <taxon>Entomoplasmatales</taxon>
        <taxon>Spiroplasmataceae</taxon>
        <taxon>Spiroplasma</taxon>
    </lineage>
</organism>
<gene>
    <name evidence="2" type="ORF">SLITO_v1c10400</name>
</gene>
<accession>A0A0K1W385</accession>
<proteinExistence type="predicted"/>
<keyword evidence="1" id="KW-1133">Transmembrane helix</keyword>
<keyword evidence="1" id="KW-0472">Membrane</keyword>
<dbReference type="PATRIC" id="fig|216942.3.peg.1057"/>
<evidence type="ECO:0000256" key="1">
    <source>
        <dbReference type="SAM" id="Phobius"/>
    </source>
</evidence>
<name>A0A0K1W385_9MOLU</name>
<protein>
    <submittedName>
        <fullName evidence="2">Uncharacterized protein</fullName>
    </submittedName>
</protein>